<dbReference type="AlphaFoldDB" id="A0AAV5UP66"/>
<organism evidence="1 2">
    <name type="scientific">Pristionchus fissidentatus</name>
    <dbReference type="NCBI Taxonomy" id="1538716"/>
    <lineage>
        <taxon>Eukaryota</taxon>
        <taxon>Metazoa</taxon>
        <taxon>Ecdysozoa</taxon>
        <taxon>Nematoda</taxon>
        <taxon>Chromadorea</taxon>
        <taxon>Rhabditida</taxon>
        <taxon>Rhabditina</taxon>
        <taxon>Diplogasteromorpha</taxon>
        <taxon>Diplogasteroidea</taxon>
        <taxon>Neodiplogasteridae</taxon>
        <taxon>Pristionchus</taxon>
    </lineage>
</organism>
<name>A0AAV5UP66_9BILA</name>
<evidence type="ECO:0000313" key="2">
    <source>
        <dbReference type="Proteomes" id="UP001432322"/>
    </source>
</evidence>
<sequence>LSSTFRVTPTVSEREIIALLLIAGEQFDEIKWGILSDYDAREITVYGAIALLEMYLERSQFVSPSKWPEMYKIVEVNKIRMEKLVESIGRRKIELYNNESELTLFKAGAKYRMTNCLTFNSILLNTARNPMKTTEKSIVKKAIEVLIQPNLKEVVIESKRGRKTAEDPCLSLRPKIRPARKRRFSLVNSVDFDEKKFNSKDLRELAHEIEDEANKYILNDTCYKEYEEPSYVTCCRQRVSMKERWVCSSALREEGTHEGAHAECLQTCVDKDVSCFALATWKEGIIPPREFGFLDSRRTAVRKCI</sequence>
<keyword evidence="2" id="KW-1185">Reference proteome</keyword>
<protein>
    <submittedName>
        <fullName evidence="1">Uncharacterized protein</fullName>
    </submittedName>
</protein>
<feature type="non-terminal residue" evidence="1">
    <location>
        <position position="1"/>
    </location>
</feature>
<dbReference type="EMBL" id="BTSY01000001">
    <property type="protein sequence ID" value="GMT08915.1"/>
    <property type="molecule type" value="Genomic_DNA"/>
</dbReference>
<reference evidence="1" key="1">
    <citation type="submission" date="2023-10" db="EMBL/GenBank/DDBJ databases">
        <title>Genome assembly of Pristionchus species.</title>
        <authorList>
            <person name="Yoshida K."/>
            <person name="Sommer R.J."/>
        </authorList>
    </citation>
    <scope>NUCLEOTIDE SEQUENCE</scope>
    <source>
        <strain evidence="1">RS5133</strain>
    </source>
</reference>
<accession>A0AAV5UP66</accession>
<proteinExistence type="predicted"/>
<evidence type="ECO:0000313" key="1">
    <source>
        <dbReference type="EMBL" id="GMT08915.1"/>
    </source>
</evidence>
<gene>
    <name evidence="1" type="ORF">PFISCL1PPCAC_212</name>
</gene>
<dbReference type="Proteomes" id="UP001432322">
    <property type="component" value="Unassembled WGS sequence"/>
</dbReference>
<comment type="caution">
    <text evidence="1">The sequence shown here is derived from an EMBL/GenBank/DDBJ whole genome shotgun (WGS) entry which is preliminary data.</text>
</comment>